<dbReference type="EMBL" id="RCBY01000030">
    <property type="protein sequence ID" value="RQH48295.1"/>
    <property type="molecule type" value="Genomic_DNA"/>
</dbReference>
<dbReference type="InterPro" id="IPR020325">
    <property type="entry name" value="Uncharacterised_16.1kDa"/>
</dbReference>
<dbReference type="Pfam" id="PF10847">
    <property type="entry name" value="DUF2656"/>
    <property type="match status" value="1"/>
</dbReference>
<sequence length="160" mass="18366">MTESKTGRMLLSHNFELSENTLPELNREEFAQVFINGLSKYPQLKCRQLNHPHWMVEILFENQVFSPPQVGKKCAEALIEKRIIQKNDKDLIVDVLILGGLKKTPPLSDYPDTLQTGEWGIDVVETHSAETFLNILNWDEKTAGKTIENIFKIEMKNILS</sequence>
<protein>
    <submittedName>
        <fullName evidence="1">DUF2656 domain-containing protein</fullName>
    </submittedName>
</protein>
<organism evidence="1 2">
    <name type="scientific">Okeania hirsuta</name>
    <dbReference type="NCBI Taxonomy" id="1458930"/>
    <lineage>
        <taxon>Bacteria</taxon>
        <taxon>Bacillati</taxon>
        <taxon>Cyanobacteriota</taxon>
        <taxon>Cyanophyceae</taxon>
        <taxon>Oscillatoriophycideae</taxon>
        <taxon>Oscillatoriales</taxon>
        <taxon>Microcoleaceae</taxon>
        <taxon>Okeania</taxon>
    </lineage>
</organism>
<name>A0A3N6RUJ4_9CYAN</name>
<accession>A0A3N6RUJ4</accession>
<comment type="caution">
    <text evidence="1">The sequence shown here is derived from an EMBL/GenBank/DDBJ whole genome shotgun (WGS) entry which is preliminary data.</text>
</comment>
<dbReference type="AlphaFoldDB" id="A0A3N6RUJ4"/>
<dbReference type="OrthoDB" id="455255at2"/>
<reference evidence="1 2" key="1">
    <citation type="journal article" date="2018" name="ACS Chem. Biol.">
        <title>Ketoreductase domain dysfunction expands chemodiversity: malyngamide biosynthesis in the cyanobacterium Okeania hirsuta.</title>
        <authorList>
            <person name="Moss N.A."/>
            <person name="Leao T."/>
            <person name="Rankin M."/>
            <person name="McCullough T.M."/>
            <person name="Qu P."/>
            <person name="Korobeynikov A."/>
            <person name="Smith J.L."/>
            <person name="Gerwick L."/>
            <person name="Gerwick W.H."/>
        </authorList>
    </citation>
    <scope>NUCLEOTIDE SEQUENCE [LARGE SCALE GENOMIC DNA]</scope>
    <source>
        <strain evidence="1 2">PAB10Feb10-1</strain>
    </source>
</reference>
<keyword evidence="2" id="KW-1185">Reference proteome</keyword>
<dbReference type="RefSeq" id="WP_124145892.1">
    <property type="nucleotide sequence ID" value="NZ_CAWOKI010000127.1"/>
</dbReference>
<dbReference type="Proteomes" id="UP000269154">
    <property type="component" value="Unassembled WGS sequence"/>
</dbReference>
<evidence type="ECO:0000313" key="2">
    <source>
        <dbReference type="Proteomes" id="UP000269154"/>
    </source>
</evidence>
<proteinExistence type="predicted"/>
<evidence type="ECO:0000313" key="1">
    <source>
        <dbReference type="EMBL" id="RQH48295.1"/>
    </source>
</evidence>
<gene>
    <name evidence="1" type="ORF">D5R40_07950</name>
</gene>